<proteinExistence type="predicted"/>
<feature type="region of interest" description="Disordered" evidence="1">
    <location>
        <begin position="1"/>
        <end position="33"/>
    </location>
</feature>
<sequence>MKKKTNAFAPETAPARSPASGARHATAEQAAEKSPLRQKRLWVLALGTAAVWHLNPAFGDMAQMIGMIACATSKGLSKDAIAQLRLTADSLRPQIAPLPAHALSLVVRRAEAACGAVLDKGARVKEVETSWDNFLACVQAWQDRPTLEVPARAKKPRA</sequence>
<accession>A0ABW0Q4H6</accession>
<evidence type="ECO:0000313" key="3">
    <source>
        <dbReference type="Proteomes" id="UP001596084"/>
    </source>
</evidence>
<dbReference type="Proteomes" id="UP001596084">
    <property type="component" value="Unassembled WGS sequence"/>
</dbReference>
<protein>
    <submittedName>
        <fullName evidence="2">Uncharacterized protein</fullName>
    </submittedName>
</protein>
<evidence type="ECO:0000313" key="2">
    <source>
        <dbReference type="EMBL" id="MFC5519568.1"/>
    </source>
</evidence>
<keyword evidence="3" id="KW-1185">Reference proteome</keyword>
<dbReference type="EMBL" id="JBHSMX010000003">
    <property type="protein sequence ID" value="MFC5519568.1"/>
    <property type="molecule type" value="Genomic_DNA"/>
</dbReference>
<name>A0ABW0Q4H6_9BURK</name>
<reference evidence="3" key="1">
    <citation type="journal article" date="2019" name="Int. J. Syst. Evol. Microbiol.">
        <title>The Global Catalogue of Microorganisms (GCM) 10K type strain sequencing project: providing services to taxonomists for standard genome sequencing and annotation.</title>
        <authorList>
            <consortium name="The Broad Institute Genomics Platform"/>
            <consortium name="The Broad Institute Genome Sequencing Center for Infectious Disease"/>
            <person name="Wu L."/>
            <person name="Ma J."/>
        </authorList>
    </citation>
    <scope>NUCLEOTIDE SEQUENCE [LARGE SCALE GENOMIC DNA]</scope>
    <source>
        <strain evidence="3">CGMCC 4.7277</strain>
    </source>
</reference>
<organism evidence="2 3">
    <name type="scientific">Polaromonas jejuensis</name>
    <dbReference type="NCBI Taxonomy" id="457502"/>
    <lineage>
        <taxon>Bacteria</taxon>
        <taxon>Pseudomonadati</taxon>
        <taxon>Pseudomonadota</taxon>
        <taxon>Betaproteobacteria</taxon>
        <taxon>Burkholderiales</taxon>
        <taxon>Comamonadaceae</taxon>
        <taxon>Polaromonas</taxon>
    </lineage>
</organism>
<dbReference type="RefSeq" id="WP_068831791.1">
    <property type="nucleotide sequence ID" value="NZ_JBHSMX010000003.1"/>
</dbReference>
<gene>
    <name evidence="2" type="ORF">ACFPP7_01385</name>
</gene>
<evidence type="ECO:0000256" key="1">
    <source>
        <dbReference type="SAM" id="MobiDB-lite"/>
    </source>
</evidence>
<comment type="caution">
    <text evidence="2">The sequence shown here is derived from an EMBL/GenBank/DDBJ whole genome shotgun (WGS) entry which is preliminary data.</text>
</comment>